<dbReference type="Gene3D" id="1.10.760.10">
    <property type="entry name" value="Cytochrome c-like domain"/>
    <property type="match status" value="1"/>
</dbReference>
<dbReference type="InterPro" id="IPR002327">
    <property type="entry name" value="Cyt_c_1A/1B"/>
</dbReference>
<evidence type="ECO:0000256" key="1">
    <source>
        <dbReference type="ARBA" id="ARBA00022448"/>
    </source>
</evidence>
<dbReference type="RefSeq" id="WP_151647713.1">
    <property type="nucleotide sequence ID" value="NZ_CP044543.1"/>
</dbReference>
<dbReference type="Proteomes" id="UP000325641">
    <property type="component" value="Chromosome"/>
</dbReference>
<evidence type="ECO:0000256" key="3">
    <source>
        <dbReference type="ARBA" id="ARBA00022723"/>
    </source>
</evidence>
<dbReference type="OrthoDB" id="9805828at2"/>
<evidence type="ECO:0000313" key="10">
    <source>
        <dbReference type="Proteomes" id="UP000325641"/>
    </source>
</evidence>
<dbReference type="InterPro" id="IPR009056">
    <property type="entry name" value="Cyt_c-like_dom"/>
</dbReference>
<sequence>MKRTALVALFLAAALGQASAQDAAAGEKVFAVCKACHQVGDTAKNAVGPVLNGLIGRKAGSVEGYNYSEANKKSGITWTEEEFTKYIQDPKGVVPGTKMAFAGIKDPQKIKDLIAYLHTFDKAPVKLTQQ</sequence>
<evidence type="ECO:0000256" key="7">
    <source>
        <dbReference type="SAM" id="SignalP"/>
    </source>
</evidence>
<dbReference type="SUPFAM" id="SSF46626">
    <property type="entry name" value="Cytochrome c"/>
    <property type="match status" value="1"/>
</dbReference>
<protein>
    <submittedName>
        <fullName evidence="9">Cytochrome c family protein</fullName>
    </submittedName>
</protein>
<dbReference type="KEGG" id="bbet:F8237_21530"/>
<keyword evidence="1" id="KW-0813">Transport</keyword>
<name>A0A5P6PBA7_9BRAD</name>
<reference evidence="10" key="1">
    <citation type="submission" date="2019-10" db="EMBL/GenBank/DDBJ databases">
        <title>Complete Genome Sequence of Bradyrhizobium betae type strain PL7HG1T.</title>
        <authorList>
            <person name="Bromfield E.S.P."/>
            <person name="Cloutier S."/>
        </authorList>
    </citation>
    <scope>NUCLEOTIDE SEQUENCE [LARGE SCALE GENOMIC DNA]</scope>
    <source>
        <strain evidence="10">PL7HG1</strain>
    </source>
</reference>
<dbReference type="PANTHER" id="PTHR11961">
    <property type="entry name" value="CYTOCHROME C"/>
    <property type="match status" value="1"/>
</dbReference>
<dbReference type="InterPro" id="IPR036909">
    <property type="entry name" value="Cyt_c-like_dom_sf"/>
</dbReference>
<dbReference type="AlphaFoldDB" id="A0A5P6PBA7"/>
<dbReference type="GO" id="GO:0009055">
    <property type="term" value="F:electron transfer activity"/>
    <property type="evidence" value="ECO:0007669"/>
    <property type="project" value="InterPro"/>
</dbReference>
<accession>A0A5P6PBA7</accession>
<keyword evidence="5 6" id="KW-0408">Iron</keyword>
<dbReference type="EMBL" id="CP044543">
    <property type="protein sequence ID" value="QFI74763.1"/>
    <property type="molecule type" value="Genomic_DNA"/>
</dbReference>
<dbReference type="PROSITE" id="PS51007">
    <property type="entry name" value="CYTC"/>
    <property type="match status" value="1"/>
</dbReference>
<gene>
    <name evidence="9" type="ORF">F8237_21530</name>
</gene>
<evidence type="ECO:0000259" key="8">
    <source>
        <dbReference type="PROSITE" id="PS51007"/>
    </source>
</evidence>
<dbReference type="Pfam" id="PF00034">
    <property type="entry name" value="Cytochrom_C"/>
    <property type="match status" value="1"/>
</dbReference>
<evidence type="ECO:0000256" key="5">
    <source>
        <dbReference type="ARBA" id="ARBA00023004"/>
    </source>
</evidence>
<feature type="chain" id="PRO_5024797123" evidence="7">
    <location>
        <begin position="21"/>
        <end position="130"/>
    </location>
</feature>
<dbReference type="GO" id="GO:0046872">
    <property type="term" value="F:metal ion binding"/>
    <property type="evidence" value="ECO:0007669"/>
    <property type="project" value="UniProtKB-KW"/>
</dbReference>
<evidence type="ECO:0000256" key="6">
    <source>
        <dbReference type="PROSITE-ProRule" id="PRU00433"/>
    </source>
</evidence>
<evidence type="ECO:0000313" key="9">
    <source>
        <dbReference type="EMBL" id="QFI74763.1"/>
    </source>
</evidence>
<feature type="signal peptide" evidence="7">
    <location>
        <begin position="1"/>
        <end position="20"/>
    </location>
</feature>
<dbReference type="PRINTS" id="PR00604">
    <property type="entry name" value="CYTCHRMECIAB"/>
</dbReference>
<feature type="domain" description="Cytochrome c" evidence="8">
    <location>
        <begin position="21"/>
        <end position="121"/>
    </location>
</feature>
<keyword evidence="7" id="KW-0732">Signal</keyword>
<evidence type="ECO:0000256" key="2">
    <source>
        <dbReference type="ARBA" id="ARBA00022617"/>
    </source>
</evidence>
<organism evidence="9 10">
    <name type="scientific">Bradyrhizobium betae</name>
    <dbReference type="NCBI Taxonomy" id="244734"/>
    <lineage>
        <taxon>Bacteria</taxon>
        <taxon>Pseudomonadati</taxon>
        <taxon>Pseudomonadota</taxon>
        <taxon>Alphaproteobacteria</taxon>
        <taxon>Hyphomicrobiales</taxon>
        <taxon>Nitrobacteraceae</taxon>
        <taxon>Bradyrhizobium</taxon>
    </lineage>
</organism>
<evidence type="ECO:0000256" key="4">
    <source>
        <dbReference type="ARBA" id="ARBA00022982"/>
    </source>
</evidence>
<proteinExistence type="predicted"/>
<keyword evidence="2 6" id="KW-0349">Heme</keyword>
<keyword evidence="3 6" id="KW-0479">Metal-binding</keyword>
<dbReference type="GO" id="GO:0020037">
    <property type="term" value="F:heme binding"/>
    <property type="evidence" value="ECO:0007669"/>
    <property type="project" value="InterPro"/>
</dbReference>
<keyword evidence="4" id="KW-0249">Electron transport</keyword>